<evidence type="ECO:0000313" key="2">
    <source>
        <dbReference type="EMBL" id="GBB83930.1"/>
    </source>
</evidence>
<protein>
    <submittedName>
        <fullName evidence="2">Uncharacterized protein</fullName>
    </submittedName>
</protein>
<sequence length="93" mass="9861">MTRIKQHLGLLPPPDIPAINQTSDMLIDTLAISDFTITLVFSQPVAPPVQIPLNSLSPSFILSRPVRAPVSAPVDIPNISSSPSTSHTVPSPT</sequence>
<comment type="caution">
    <text evidence="2">The sequence shown here is derived from an EMBL/GenBank/DDBJ whole genome shotgun (WGS) entry which is preliminary data.</text>
</comment>
<feature type="region of interest" description="Disordered" evidence="1">
    <location>
        <begin position="73"/>
        <end position="93"/>
    </location>
</feature>
<organism evidence="2 4">
    <name type="scientific">Rhizophagus clarus</name>
    <dbReference type="NCBI Taxonomy" id="94130"/>
    <lineage>
        <taxon>Eukaryota</taxon>
        <taxon>Fungi</taxon>
        <taxon>Fungi incertae sedis</taxon>
        <taxon>Mucoromycota</taxon>
        <taxon>Glomeromycotina</taxon>
        <taxon>Glomeromycetes</taxon>
        <taxon>Glomerales</taxon>
        <taxon>Glomeraceae</taxon>
        <taxon>Rhizophagus</taxon>
    </lineage>
</organism>
<proteinExistence type="predicted"/>
<dbReference type="Proteomes" id="UP000247702">
    <property type="component" value="Unassembled WGS sequence"/>
</dbReference>
<reference evidence="2 4" key="1">
    <citation type="submission" date="2017-11" db="EMBL/GenBank/DDBJ databases">
        <title>The genome of Rhizophagus clarus HR1 reveals common genetic basis of auxotrophy among arbuscular mycorrhizal fungi.</title>
        <authorList>
            <person name="Kobayashi Y."/>
        </authorList>
    </citation>
    <scope>NUCLEOTIDE SEQUENCE [LARGE SCALE GENOMIC DNA]</scope>
    <source>
        <strain evidence="2 4">HR1</strain>
    </source>
</reference>
<name>A0A2Z6Q1Y8_9GLOM</name>
<evidence type="ECO:0000256" key="1">
    <source>
        <dbReference type="SAM" id="MobiDB-lite"/>
    </source>
</evidence>
<evidence type="ECO:0000313" key="4">
    <source>
        <dbReference type="Proteomes" id="UP000247702"/>
    </source>
</evidence>
<feature type="compositionally biased region" description="Low complexity" evidence="1">
    <location>
        <begin position="80"/>
        <end position="93"/>
    </location>
</feature>
<evidence type="ECO:0000313" key="3">
    <source>
        <dbReference type="EMBL" id="GES73134.1"/>
    </source>
</evidence>
<gene>
    <name evidence="3" type="ORF">RCL2_000067400</name>
    <name evidence="2" type="ORF">RclHR1_10590012</name>
</gene>
<keyword evidence="4" id="KW-1185">Reference proteome</keyword>
<dbReference type="EMBL" id="BLAL01000005">
    <property type="protein sequence ID" value="GES73134.1"/>
    <property type="molecule type" value="Genomic_DNA"/>
</dbReference>
<reference evidence="3" key="2">
    <citation type="submission" date="2019-10" db="EMBL/GenBank/DDBJ databases">
        <title>Conservation and host-specific expression of non-tandemly repeated heterogenous ribosome RNA gene in arbuscular mycorrhizal fungi.</title>
        <authorList>
            <person name="Maeda T."/>
            <person name="Kobayashi Y."/>
            <person name="Nakagawa T."/>
            <person name="Ezawa T."/>
            <person name="Yamaguchi K."/>
            <person name="Bino T."/>
            <person name="Nishimoto Y."/>
            <person name="Shigenobu S."/>
            <person name="Kawaguchi M."/>
        </authorList>
    </citation>
    <scope>NUCLEOTIDE SEQUENCE</scope>
    <source>
        <strain evidence="3">HR1</strain>
    </source>
</reference>
<dbReference type="Proteomes" id="UP000615446">
    <property type="component" value="Unassembled WGS sequence"/>
</dbReference>
<dbReference type="AlphaFoldDB" id="A0A2Z6Q1Y8"/>
<dbReference type="EMBL" id="BEXD01000068">
    <property type="protein sequence ID" value="GBB83930.1"/>
    <property type="molecule type" value="Genomic_DNA"/>
</dbReference>
<accession>A0A2Z6Q1Y8</accession>